<reference evidence="3" key="1">
    <citation type="submission" date="2015-01" db="EMBL/GenBank/DDBJ databases">
        <authorList>
            <person name="Aksoy S."/>
            <person name="Warren W."/>
            <person name="Wilson R.K."/>
        </authorList>
    </citation>
    <scope>NUCLEOTIDE SEQUENCE [LARGE SCALE GENOMIC DNA]</scope>
    <source>
        <strain evidence="3">IAEA</strain>
    </source>
</reference>
<keyword evidence="3" id="KW-1185">Reference proteome</keyword>
<feature type="region of interest" description="Disordered" evidence="1">
    <location>
        <begin position="1"/>
        <end position="21"/>
    </location>
</feature>
<protein>
    <submittedName>
        <fullName evidence="2">Uncharacterized protein</fullName>
    </submittedName>
</protein>
<reference evidence="2" key="2">
    <citation type="submission" date="2020-05" db="UniProtKB">
        <authorList>
            <consortium name="EnsemblMetazoa"/>
        </authorList>
    </citation>
    <scope>IDENTIFICATION</scope>
    <source>
        <strain evidence="2">IAEA</strain>
    </source>
</reference>
<evidence type="ECO:0000313" key="2">
    <source>
        <dbReference type="EnsemblMetazoa" id="GPPI020221-PA"/>
    </source>
</evidence>
<accession>A0A1B0B675</accession>
<dbReference type="EMBL" id="JXJN01009006">
    <property type="status" value="NOT_ANNOTATED_CDS"/>
    <property type="molecule type" value="Genomic_DNA"/>
</dbReference>
<dbReference type="AlphaFoldDB" id="A0A1B0B675"/>
<proteinExistence type="predicted"/>
<dbReference type="Proteomes" id="UP000092460">
    <property type="component" value="Unassembled WGS sequence"/>
</dbReference>
<name>A0A1B0B675_9MUSC</name>
<dbReference type="EnsemblMetazoa" id="GPPI020221-RA">
    <property type="protein sequence ID" value="GPPI020221-PA"/>
    <property type="gene ID" value="GPPI020221"/>
</dbReference>
<sequence>MYNTRRRTGRNRDQYVSPDEGKLTRSVPYIKSVADGILNLETAQAAANTALVSLFAAHSMTYVATGNDGSITYGAGLQQDVKGGGDLTIRSDQVTDLILRHYGAKDTAFKRLRNIP</sequence>
<dbReference type="VEuPathDB" id="VectorBase:GPPI020221"/>
<organism evidence="2 3">
    <name type="scientific">Glossina palpalis gambiensis</name>
    <dbReference type="NCBI Taxonomy" id="67801"/>
    <lineage>
        <taxon>Eukaryota</taxon>
        <taxon>Metazoa</taxon>
        <taxon>Ecdysozoa</taxon>
        <taxon>Arthropoda</taxon>
        <taxon>Hexapoda</taxon>
        <taxon>Insecta</taxon>
        <taxon>Pterygota</taxon>
        <taxon>Neoptera</taxon>
        <taxon>Endopterygota</taxon>
        <taxon>Diptera</taxon>
        <taxon>Brachycera</taxon>
        <taxon>Muscomorpha</taxon>
        <taxon>Hippoboscoidea</taxon>
        <taxon>Glossinidae</taxon>
        <taxon>Glossina</taxon>
    </lineage>
</organism>
<evidence type="ECO:0000256" key="1">
    <source>
        <dbReference type="SAM" id="MobiDB-lite"/>
    </source>
</evidence>
<evidence type="ECO:0000313" key="3">
    <source>
        <dbReference type="Proteomes" id="UP000092460"/>
    </source>
</evidence>